<evidence type="ECO:0000256" key="1">
    <source>
        <dbReference type="ARBA" id="ARBA00022679"/>
    </source>
</evidence>
<reference evidence="7 8" key="1">
    <citation type="submission" date="2024-10" db="EMBL/GenBank/DDBJ databases">
        <title>Updated reference genomes for cyclostephanoid diatoms.</title>
        <authorList>
            <person name="Roberts W.R."/>
            <person name="Alverson A.J."/>
        </authorList>
    </citation>
    <scope>NUCLEOTIDE SEQUENCE [LARGE SCALE GENOMIC DNA]</scope>
    <source>
        <strain evidence="7 8">AJA276-08</strain>
    </source>
</reference>
<gene>
    <name evidence="7" type="ORF">ACHAW5_008941</name>
</gene>
<evidence type="ECO:0000256" key="3">
    <source>
        <dbReference type="ARBA" id="ARBA00022777"/>
    </source>
</evidence>
<sequence length="438" mass="48110">MKDLVLAEVAKGRGHGENDNLVLALNCGSSSVKVSILRDRDHILHILGERLETEQSTIHIRFVDEDEISIVEPFIDHVRVLEEIILVLKDRSLLEHVFAIGHRVVHGGTMFHKSTLVASENVERIDSVSHLAPLHNPSSVRGIRLMLAKLPGIPNVAVFDTSFHATIPEKAYTYPLPIEYRKLQMRKFGFHGTSVHYVSQIATDIIRRRRMGQTAPTSSPSADHPPQREQNTEPNNMVVCHLGSGASVTAVVGGESRDTSMGFTPLAGLMMETRCGSVDPSLVGFACRALNRSVDQVTSDFNTKSGLRGMVGPDEDFDMRALLRRNDAQACLAVDMFVYRLAQNIASAMVGLDGPMDALVFTAGIGEHSDEIRRRTICALLPILPNVRLDEGRNLVHGKDSDGIISVDGTLPLLLVIPTDEEVMIAQECRRVIANSDI</sequence>
<dbReference type="InterPro" id="IPR004372">
    <property type="entry name" value="Ac/propionate_kinase"/>
</dbReference>
<comment type="similarity">
    <text evidence="5">Belongs to the acetokinase family.</text>
</comment>
<keyword evidence="3 5" id="KW-0418">Kinase</keyword>
<keyword evidence="2 5" id="KW-0547">Nucleotide-binding</keyword>
<dbReference type="Gene3D" id="3.30.420.40">
    <property type="match status" value="2"/>
</dbReference>
<dbReference type="GO" id="GO:0008776">
    <property type="term" value="F:acetate kinase activity"/>
    <property type="evidence" value="ECO:0007669"/>
    <property type="project" value="UniProtKB-UniRule"/>
</dbReference>
<evidence type="ECO:0000313" key="7">
    <source>
        <dbReference type="EMBL" id="KAL3769122.1"/>
    </source>
</evidence>
<dbReference type="GO" id="GO:0006085">
    <property type="term" value="P:acetyl-CoA biosynthetic process"/>
    <property type="evidence" value="ECO:0007669"/>
    <property type="project" value="UniProtKB-UniRule"/>
</dbReference>
<dbReference type="SUPFAM" id="SSF53067">
    <property type="entry name" value="Actin-like ATPase domain"/>
    <property type="match status" value="2"/>
</dbReference>
<organism evidence="7 8">
    <name type="scientific">Stephanodiscus triporus</name>
    <dbReference type="NCBI Taxonomy" id="2934178"/>
    <lineage>
        <taxon>Eukaryota</taxon>
        <taxon>Sar</taxon>
        <taxon>Stramenopiles</taxon>
        <taxon>Ochrophyta</taxon>
        <taxon>Bacillariophyta</taxon>
        <taxon>Coscinodiscophyceae</taxon>
        <taxon>Thalassiosirophycidae</taxon>
        <taxon>Stephanodiscales</taxon>
        <taxon>Stephanodiscaceae</taxon>
        <taxon>Stephanodiscus</taxon>
    </lineage>
</organism>
<evidence type="ECO:0000256" key="6">
    <source>
        <dbReference type="SAM" id="MobiDB-lite"/>
    </source>
</evidence>
<feature type="binding site" evidence="5">
    <location>
        <position position="421"/>
    </location>
    <ligand>
        <name>Mg(2+)</name>
        <dbReference type="ChEBI" id="CHEBI:18420"/>
    </ligand>
</feature>
<dbReference type="InterPro" id="IPR023865">
    <property type="entry name" value="Aliphatic_acid_kinase_CS"/>
</dbReference>
<feature type="binding site" evidence="5">
    <location>
        <begin position="364"/>
        <end position="368"/>
    </location>
    <ligand>
        <name>ATP</name>
        <dbReference type="ChEBI" id="CHEBI:30616"/>
    </ligand>
</feature>
<evidence type="ECO:0000256" key="5">
    <source>
        <dbReference type="HAMAP-Rule" id="MF_03131"/>
    </source>
</evidence>
<dbReference type="PROSITE" id="PS01075">
    <property type="entry name" value="ACETATE_KINASE_1"/>
    <property type="match status" value="1"/>
</dbReference>
<feature type="binding site" evidence="5">
    <location>
        <position position="33"/>
    </location>
    <ligand>
        <name>ATP</name>
        <dbReference type="ChEBI" id="CHEBI:30616"/>
    </ligand>
</feature>
<evidence type="ECO:0000256" key="4">
    <source>
        <dbReference type="ARBA" id="ARBA00022840"/>
    </source>
</evidence>
<evidence type="ECO:0000313" key="8">
    <source>
        <dbReference type="Proteomes" id="UP001530315"/>
    </source>
</evidence>
<dbReference type="PRINTS" id="PR00471">
    <property type="entry name" value="ACETATEKNASE"/>
</dbReference>
<dbReference type="PROSITE" id="PS01076">
    <property type="entry name" value="ACETATE_KINASE_2"/>
    <property type="match status" value="1"/>
</dbReference>
<evidence type="ECO:0000256" key="2">
    <source>
        <dbReference type="ARBA" id="ARBA00022741"/>
    </source>
</evidence>
<keyword evidence="5" id="KW-0479">Metal-binding</keyword>
<dbReference type="PANTHER" id="PTHR21060:SF15">
    <property type="entry name" value="ACETATE KINASE-RELATED"/>
    <property type="match status" value="1"/>
</dbReference>
<dbReference type="AlphaFoldDB" id="A0ABD3MZH6"/>
<keyword evidence="5" id="KW-0460">Magnesium</keyword>
<dbReference type="EMBL" id="JALLAZ020001664">
    <property type="protein sequence ID" value="KAL3769122.1"/>
    <property type="molecule type" value="Genomic_DNA"/>
</dbReference>
<dbReference type="InterPro" id="IPR000890">
    <property type="entry name" value="Aliphatic_acid_kin_short-chain"/>
</dbReference>
<comment type="catalytic activity">
    <reaction evidence="5">
        <text>acetate + ATP = acetyl phosphate + ADP</text>
        <dbReference type="Rhea" id="RHEA:11352"/>
        <dbReference type="ChEBI" id="CHEBI:22191"/>
        <dbReference type="ChEBI" id="CHEBI:30089"/>
        <dbReference type="ChEBI" id="CHEBI:30616"/>
        <dbReference type="ChEBI" id="CHEBI:456216"/>
        <dbReference type="EC" id="2.7.2.1"/>
    </reaction>
</comment>
<feature type="binding site" evidence="5">
    <location>
        <position position="103"/>
    </location>
    <ligand>
        <name>substrate</name>
    </ligand>
</feature>
<feature type="site" description="Transition state stabilizer" evidence="5">
    <location>
        <position position="274"/>
    </location>
</feature>
<keyword evidence="4 5" id="KW-0067">ATP-binding</keyword>
<comment type="caution">
    <text evidence="7">The sequence shown here is derived from an EMBL/GenBank/DDBJ whole genome shotgun (WGS) entry which is preliminary data.</text>
</comment>
<feature type="active site" description="Proton donor/acceptor" evidence="5">
    <location>
        <position position="160"/>
    </location>
</feature>
<accession>A0ABD3MZH6</accession>
<comment type="pathway">
    <text evidence="5">Metabolic intermediate biosynthesis; acetyl-CoA biosynthesis; acetyl-CoA from acetate: step 1/2.</text>
</comment>
<protein>
    <recommendedName>
        <fullName evidence="5">Probable acetate kinase</fullName>
        <ecNumber evidence="5">2.7.2.1</ecNumber>
    </recommendedName>
    <alternativeName>
        <fullName evidence="5">Acetokinase</fullName>
    </alternativeName>
</protein>
<feature type="site" description="Transition state stabilizer" evidence="5">
    <location>
        <position position="191"/>
    </location>
</feature>
<comment type="cofactor">
    <cofactor evidence="5">
        <name>Mg(2+)</name>
        <dbReference type="ChEBI" id="CHEBI:18420"/>
    </cofactor>
</comment>
<name>A0ABD3MZH6_9STRA</name>
<dbReference type="GO" id="GO:0000287">
    <property type="term" value="F:magnesium ion binding"/>
    <property type="evidence" value="ECO:0007669"/>
    <property type="project" value="UniProtKB-UniRule"/>
</dbReference>
<dbReference type="PIRSF" id="PIRSF000722">
    <property type="entry name" value="Acetate_prop_kin"/>
    <property type="match status" value="1"/>
</dbReference>
<dbReference type="GO" id="GO:0005524">
    <property type="term" value="F:ATP binding"/>
    <property type="evidence" value="ECO:0007669"/>
    <property type="project" value="UniProtKB-KW"/>
</dbReference>
<feature type="binding site" evidence="5">
    <location>
        <begin position="241"/>
        <end position="245"/>
    </location>
    <ligand>
        <name>ATP</name>
        <dbReference type="ChEBI" id="CHEBI:30616"/>
    </ligand>
</feature>
<keyword evidence="8" id="KW-1185">Reference proteome</keyword>
<dbReference type="PANTHER" id="PTHR21060">
    <property type="entry name" value="ACETATE KINASE"/>
    <property type="match status" value="1"/>
</dbReference>
<dbReference type="Pfam" id="PF00871">
    <property type="entry name" value="Acetate_kinase"/>
    <property type="match status" value="2"/>
</dbReference>
<feature type="region of interest" description="Disordered" evidence="6">
    <location>
        <begin position="210"/>
        <end position="233"/>
    </location>
</feature>
<dbReference type="HAMAP" id="MF_00020">
    <property type="entry name" value="Acetate_kinase"/>
    <property type="match status" value="1"/>
</dbReference>
<dbReference type="Proteomes" id="UP001530315">
    <property type="component" value="Unassembled WGS sequence"/>
</dbReference>
<dbReference type="EC" id="2.7.2.1" evidence="5"/>
<keyword evidence="1 5" id="KW-0808">Transferase</keyword>
<proteinExistence type="inferred from homology"/>
<feature type="binding site" evidence="5">
    <location>
        <begin position="318"/>
        <end position="320"/>
    </location>
    <ligand>
        <name>ATP</name>
        <dbReference type="ChEBI" id="CHEBI:30616"/>
    </ligand>
</feature>
<dbReference type="InterPro" id="IPR043129">
    <property type="entry name" value="ATPase_NBD"/>
</dbReference>
<feature type="binding site" evidence="5">
    <location>
        <position position="26"/>
    </location>
    <ligand>
        <name>Mg(2+)</name>
        <dbReference type="ChEBI" id="CHEBI:18420"/>
    </ligand>
</feature>